<keyword evidence="7" id="KW-1133">Transmembrane helix</keyword>
<dbReference type="GeneID" id="115743059"/>
<keyword evidence="9" id="KW-1185">Reference proteome</keyword>
<organism evidence="9 10">
    <name type="scientific">Rhodamnia argentea</name>
    <dbReference type="NCBI Taxonomy" id="178133"/>
    <lineage>
        <taxon>Eukaryota</taxon>
        <taxon>Viridiplantae</taxon>
        <taxon>Streptophyta</taxon>
        <taxon>Embryophyta</taxon>
        <taxon>Tracheophyta</taxon>
        <taxon>Spermatophyta</taxon>
        <taxon>Magnoliopsida</taxon>
        <taxon>eudicotyledons</taxon>
        <taxon>Gunneridae</taxon>
        <taxon>Pentapetalae</taxon>
        <taxon>rosids</taxon>
        <taxon>malvids</taxon>
        <taxon>Myrtales</taxon>
        <taxon>Myrtaceae</taxon>
        <taxon>Myrtoideae</taxon>
        <taxon>Myrteae</taxon>
        <taxon>Australasian group</taxon>
        <taxon>Rhodamnia</taxon>
    </lineage>
</organism>
<dbReference type="SMART" id="SM01270">
    <property type="entry name" value="Longin"/>
    <property type="match status" value="1"/>
</dbReference>
<accession>A0A8B8PGA8</accession>
<dbReference type="Gene3D" id="3.30.450.50">
    <property type="entry name" value="Longin domain"/>
    <property type="match status" value="1"/>
</dbReference>
<dbReference type="RefSeq" id="XP_030533512.1">
    <property type="nucleotide sequence ID" value="XM_030677652.2"/>
</dbReference>
<keyword evidence="7" id="KW-0812">Transmembrane</keyword>
<dbReference type="SUPFAM" id="SSF64356">
    <property type="entry name" value="SNARE-like"/>
    <property type="match status" value="1"/>
</dbReference>
<name>A0A8B8PGA8_9MYRT</name>
<dbReference type="CDD" id="cd14824">
    <property type="entry name" value="Longin"/>
    <property type="match status" value="1"/>
</dbReference>
<dbReference type="PROSITE" id="PS50859">
    <property type="entry name" value="LONGIN"/>
    <property type="match status" value="1"/>
</dbReference>
<dbReference type="FunFam" id="3.30.450.50:FF:000003">
    <property type="entry name" value="25.3 kDa vesicle transport protein-like"/>
    <property type="match status" value="1"/>
</dbReference>
<evidence type="ECO:0000256" key="4">
    <source>
        <dbReference type="ARBA" id="ARBA00022927"/>
    </source>
</evidence>
<evidence type="ECO:0000256" key="7">
    <source>
        <dbReference type="SAM" id="Phobius"/>
    </source>
</evidence>
<dbReference type="GO" id="GO:0005484">
    <property type="term" value="F:SNAP receptor activity"/>
    <property type="evidence" value="ECO:0007669"/>
    <property type="project" value="InterPro"/>
</dbReference>
<dbReference type="InterPro" id="IPR010908">
    <property type="entry name" value="Longin_dom"/>
</dbReference>
<keyword evidence="5" id="KW-0175">Coiled coil</keyword>
<keyword evidence="6 7" id="KW-0472">Membrane</keyword>
<sequence length="223" mass="25476">MVKLTIVGRVKDGLPLAQGHRYVTDDHGYFGFYKQQAELVLEEIARGALKSAKMTIHVNHHCFHYLVEDGVCFIVLCESSYPRKLAFHYLQDLHTEFDKFDKRILDKITRPYSFVKFDGVIGNIRKRYIDTRTQANLSKLNAHRKKDVDIVTMHVSEIARIRARSLGEEILESRIAMNAPVSPIWGSSRMEAIVMTWTPIALIVSVATIVIWASVNLTESFVV</sequence>
<comment type="subcellular location">
    <subcellularLocation>
        <location evidence="1">Endoplasmic reticulum membrane</location>
        <topology evidence="1">Single-pass type IV membrane protein</topology>
    </subcellularLocation>
    <subcellularLocation>
        <location evidence="2">Golgi apparatus membrane</location>
    </subcellularLocation>
</comment>
<dbReference type="InterPro" id="IPR044565">
    <property type="entry name" value="Sec22"/>
</dbReference>
<dbReference type="AlphaFoldDB" id="A0A8B8PGA8"/>
<dbReference type="KEGG" id="rarg:115743059"/>
<evidence type="ECO:0000256" key="1">
    <source>
        <dbReference type="ARBA" id="ARBA00004163"/>
    </source>
</evidence>
<evidence type="ECO:0000256" key="6">
    <source>
        <dbReference type="ARBA" id="ARBA00023136"/>
    </source>
</evidence>
<dbReference type="OrthoDB" id="1719357at2759"/>
<reference evidence="10" key="1">
    <citation type="submission" date="2025-08" db="UniProtKB">
        <authorList>
            <consortium name="RefSeq"/>
        </authorList>
    </citation>
    <scope>IDENTIFICATION</scope>
    <source>
        <tissue evidence="10">Leaf</tissue>
    </source>
</reference>
<evidence type="ECO:0000259" key="8">
    <source>
        <dbReference type="PROSITE" id="PS50859"/>
    </source>
</evidence>
<keyword evidence="4" id="KW-0653">Protein transport</keyword>
<evidence type="ECO:0000313" key="10">
    <source>
        <dbReference type="RefSeq" id="XP_030533512.1"/>
    </source>
</evidence>
<gene>
    <name evidence="10" type="primary">LOC115743059</name>
</gene>
<dbReference type="GO" id="GO:0006890">
    <property type="term" value="P:retrograde vesicle-mediated transport, Golgi to endoplasmic reticulum"/>
    <property type="evidence" value="ECO:0007669"/>
    <property type="project" value="InterPro"/>
</dbReference>
<dbReference type="Proteomes" id="UP000827889">
    <property type="component" value="Chromosome 7"/>
</dbReference>
<feature type="domain" description="Longin" evidence="8">
    <location>
        <begin position="6"/>
        <end position="121"/>
    </location>
</feature>
<keyword evidence="4" id="KW-0813">Transport</keyword>
<dbReference type="GO" id="GO:0005789">
    <property type="term" value="C:endoplasmic reticulum membrane"/>
    <property type="evidence" value="ECO:0007669"/>
    <property type="project" value="UniProtKB-SubCell"/>
</dbReference>
<feature type="transmembrane region" description="Helical" evidence="7">
    <location>
        <begin position="192"/>
        <end position="215"/>
    </location>
</feature>
<dbReference type="GO" id="GO:0015031">
    <property type="term" value="P:protein transport"/>
    <property type="evidence" value="ECO:0007669"/>
    <property type="project" value="UniProtKB-KW"/>
</dbReference>
<dbReference type="InterPro" id="IPR011012">
    <property type="entry name" value="Longin-like_dom_sf"/>
</dbReference>
<dbReference type="PANTHER" id="PTHR45837">
    <property type="entry name" value="VESICLE-TRAFFICKING PROTEIN SEC22B"/>
    <property type="match status" value="1"/>
</dbReference>
<proteinExistence type="inferred from homology"/>
<dbReference type="Pfam" id="PF13774">
    <property type="entry name" value="Longin"/>
    <property type="match status" value="1"/>
</dbReference>
<evidence type="ECO:0000256" key="2">
    <source>
        <dbReference type="ARBA" id="ARBA00004394"/>
    </source>
</evidence>
<evidence type="ECO:0000256" key="3">
    <source>
        <dbReference type="ARBA" id="ARBA00008025"/>
    </source>
</evidence>
<dbReference type="GO" id="GO:0000139">
    <property type="term" value="C:Golgi membrane"/>
    <property type="evidence" value="ECO:0007669"/>
    <property type="project" value="UniProtKB-SubCell"/>
</dbReference>
<comment type="similarity">
    <text evidence="3">Belongs to the synaptobrevin family.</text>
</comment>
<protein>
    <submittedName>
        <fullName evidence="10">25.3 kDa vesicle transport protein isoform X1</fullName>
    </submittedName>
</protein>
<evidence type="ECO:0000313" key="9">
    <source>
        <dbReference type="Proteomes" id="UP000827889"/>
    </source>
</evidence>
<evidence type="ECO:0000256" key="5">
    <source>
        <dbReference type="ARBA" id="ARBA00023054"/>
    </source>
</evidence>
<dbReference type="GO" id="GO:0006888">
    <property type="term" value="P:endoplasmic reticulum to Golgi vesicle-mediated transport"/>
    <property type="evidence" value="ECO:0007669"/>
    <property type="project" value="InterPro"/>
</dbReference>